<dbReference type="AlphaFoldDB" id="A0A7U2F156"/>
<protein>
    <submittedName>
        <fullName evidence="2">Uncharacterized protein</fullName>
    </submittedName>
</protein>
<feature type="compositionally biased region" description="Basic and acidic residues" evidence="1">
    <location>
        <begin position="447"/>
        <end position="461"/>
    </location>
</feature>
<evidence type="ECO:0000256" key="1">
    <source>
        <dbReference type="SAM" id="MobiDB-lite"/>
    </source>
</evidence>
<proteinExistence type="predicted"/>
<gene>
    <name evidence="2" type="ORF">JI435_016500</name>
</gene>
<keyword evidence="3" id="KW-1185">Reference proteome</keyword>
<feature type="compositionally biased region" description="Polar residues" evidence="1">
    <location>
        <begin position="181"/>
        <end position="197"/>
    </location>
</feature>
<reference evidence="3" key="1">
    <citation type="journal article" date="2021" name="BMC Genomics">
        <title>Chromosome-level genome assembly and manually-curated proteome of model necrotroph Parastagonospora nodorum Sn15 reveals a genome-wide trove of candidate effector homologs, and redundancy of virulence-related functions within an accessory chromosome.</title>
        <authorList>
            <person name="Bertazzoni S."/>
            <person name="Jones D.A.B."/>
            <person name="Phan H.T."/>
            <person name="Tan K.-C."/>
            <person name="Hane J.K."/>
        </authorList>
    </citation>
    <scope>NUCLEOTIDE SEQUENCE [LARGE SCALE GENOMIC DNA]</scope>
    <source>
        <strain evidence="3">SN15 / ATCC MYA-4574 / FGSC 10173)</strain>
    </source>
</reference>
<feature type="compositionally biased region" description="Low complexity" evidence="1">
    <location>
        <begin position="76"/>
        <end position="95"/>
    </location>
</feature>
<organism evidence="2 3">
    <name type="scientific">Phaeosphaeria nodorum (strain SN15 / ATCC MYA-4574 / FGSC 10173)</name>
    <name type="common">Glume blotch fungus</name>
    <name type="synonym">Parastagonospora nodorum</name>
    <dbReference type="NCBI Taxonomy" id="321614"/>
    <lineage>
        <taxon>Eukaryota</taxon>
        <taxon>Fungi</taxon>
        <taxon>Dikarya</taxon>
        <taxon>Ascomycota</taxon>
        <taxon>Pezizomycotina</taxon>
        <taxon>Dothideomycetes</taxon>
        <taxon>Pleosporomycetidae</taxon>
        <taxon>Pleosporales</taxon>
        <taxon>Pleosporineae</taxon>
        <taxon>Phaeosphaeriaceae</taxon>
        <taxon>Parastagonospora</taxon>
    </lineage>
</organism>
<dbReference type="EMBL" id="CP069028">
    <property type="protein sequence ID" value="QRC96760.1"/>
    <property type="molecule type" value="Genomic_DNA"/>
</dbReference>
<feature type="region of interest" description="Disordered" evidence="1">
    <location>
        <begin position="128"/>
        <end position="230"/>
    </location>
</feature>
<feature type="compositionally biased region" description="Polar residues" evidence="1">
    <location>
        <begin position="106"/>
        <end position="116"/>
    </location>
</feature>
<dbReference type="Proteomes" id="UP000663193">
    <property type="component" value="Chromosome 6"/>
</dbReference>
<name>A0A7U2F156_PHANO</name>
<accession>A0A7U2F156</accession>
<feature type="compositionally biased region" description="Low complexity" evidence="1">
    <location>
        <begin position="167"/>
        <end position="180"/>
    </location>
</feature>
<feature type="region of interest" description="Disordered" evidence="1">
    <location>
        <begin position="76"/>
        <end position="116"/>
    </location>
</feature>
<feature type="region of interest" description="Disordered" evidence="1">
    <location>
        <begin position="243"/>
        <end position="310"/>
    </location>
</feature>
<sequence length="467" mass="51783">MLPDAQLLTILTSVAKHIPGSQSASVEPDSILDSLQIRGVLCRAEGQEQTTMAHHDHQRPGSLANTENELWFNISSSTRQRQQQQQSSSRASEQSAYRETNHRRSTGSNQSASTRSFALIPSISTTIDLNKALPPSPTESERKRRRPAYLRSWLGRSPSSHLDPTRLSPQPHQPHQPLQSNQRHSASGANLSVQTHTSWDHAYSRSMPSSPYEYGHAAPSAQSRAPRASSAAANYPDAMIYQSYTPPLHQPSDTTYFAQQPRPSSPSAYLDTTPPRARTFPSDTSSASPTMREGVSHRPRPHTWLSPTDSFSDPSQFSLFVQATTGLPEDADPLSPNDPPQLRGSLFARRSGNDVIPLPFQHEQTTTPRQLRTDWQNFEPPPFTNQVISGFSLSPSRNGDSLQLQQSPQMAAVNRELELLGLEDDELLDEELPDYAQSQAEAHARRRAEASARARELEARWRNPGSG</sequence>
<feature type="region of interest" description="Disordered" evidence="1">
    <location>
        <begin position="438"/>
        <end position="467"/>
    </location>
</feature>
<dbReference type="OrthoDB" id="3795041at2759"/>
<evidence type="ECO:0000313" key="3">
    <source>
        <dbReference type="Proteomes" id="UP000663193"/>
    </source>
</evidence>
<dbReference type="VEuPathDB" id="FungiDB:JI435_016500"/>
<feature type="compositionally biased region" description="Low complexity" evidence="1">
    <location>
        <begin position="217"/>
        <end position="230"/>
    </location>
</feature>
<feature type="compositionally biased region" description="Polar residues" evidence="1">
    <location>
        <begin position="251"/>
        <end position="267"/>
    </location>
</feature>
<evidence type="ECO:0000313" key="2">
    <source>
        <dbReference type="EMBL" id="QRC96760.1"/>
    </source>
</evidence>